<dbReference type="GO" id="GO:0005506">
    <property type="term" value="F:iron ion binding"/>
    <property type="evidence" value="ECO:0007669"/>
    <property type="project" value="InterPro"/>
</dbReference>
<dbReference type="InterPro" id="IPR046867">
    <property type="entry name" value="AldOxase/xan_DH_MoCoBD2"/>
</dbReference>
<dbReference type="STRING" id="1041146.GCA_000427985_07383"/>
<dbReference type="Proteomes" id="UP000232164">
    <property type="component" value="Unassembled WGS sequence"/>
</dbReference>
<evidence type="ECO:0000256" key="1">
    <source>
        <dbReference type="SAM" id="MobiDB-lite"/>
    </source>
</evidence>
<feature type="compositionally biased region" description="Polar residues" evidence="1">
    <location>
        <begin position="1"/>
        <end position="12"/>
    </location>
</feature>
<evidence type="ECO:0000259" key="2">
    <source>
        <dbReference type="SMART" id="SM01008"/>
    </source>
</evidence>
<evidence type="ECO:0000313" key="4">
    <source>
        <dbReference type="Proteomes" id="UP000232164"/>
    </source>
</evidence>
<evidence type="ECO:0000313" key="3">
    <source>
        <dbReference type="EMBL" id="PKA43711.1"/>
    </source>
</evidence>
<dbReference type="InterPro" id="IPR008274">
    <property type="entry name" value="AldOxase/xan_DH_MoCoBD1"/>
</dbReference>
<organism evidence="3 4">
    <name type="scientific">Rhizobium sullae</name>
    <name type="common">Rhizobium hedysari</name>
    <dbReference type="NCBI Taxonomy" id="50338"/>
    <lineage>
        <taxon>Bacteria</taxon>
        <taxon>Pseudomonadati</taxon>
        <taxon>Pseudomonadota</taxon>
        <taxon>Alphaproteobacteria</taxon>
        <taxon>Hyphomicrobiales</taxon>
        <taxon>Rhizobiaceae</taxon>
        <taxon>Rhizobium/Agrobacterium group</taxon>
        <taxon>Rhizobium</taxon>
    </lineage>
</organism>
<sequence>MTQTSHSQNRSFIGQPMNRIDGPLKVSGRATYAYEQPHGEPLYGVLLGASIGKGRIAKLSVAGAEATPGVHLVMTHRNAPAQAPFGEPTVRPGVQRPRPVVFQPEVRYFDEPVALVVAENFEIARAATEEIEIEYREAGGTFSLDDAREAIYAPAMANAGLATDSVLGDPDGAFAAAPVKFDQTYTNAFEHHAPMEPHAAHAIWDGDQVTIYTSAQTPAQIKDGVSNTLQIPPENVRVISPFIGGGFGSKLIAHAEIISAVLAARMLNRPVKVALTRQQMFANAGHRPMFEQRFRIAADTGGRLISFSHDSLCTTSRFEEFAEQAATAYRSMYAAPNRATRHRLAPLDINRGEWMRAPGEAPGLLAGECAIDELAEQLGIDPIEFRIRNEPERDPERDVPFSTRGLVQCMREGAQRFGWNRRVAKPASVREGRKLIGIGMSAAIRPNLIGPGACRVRIHADGRLTVELDMTDIGTGTYTILAQIAADSMGLPIDRVGVALGDTRFPKTSGSGGSWGSGSTGAALHDACRLLKEQITTAARAMSNSPLFGANAENALFSGSRVTIGDRSAALTEILTVVAPKGLSAEGKVERGQALKDFSQHTYGAHFAEVSVDADTGEIRLRRMLGVFAAGRILNPKTARSQIIGGMIWGVGAALMEEGGLDPRYGNFLYSDLANYHVPVQADIQDIDAVFLDEYDDKSNVFGSKGIGELGICGAGAALANAVYNATGSRIRSFPITVEKVLPGLPDA</sequence>
<dbReference type="Gene3D" id="3.30.365.10">
    <property type="entry name" value="Aldehyde oxidase/xanthine dehydrogenase, molybdopterin binding domain"/>
    <property type="match status" value="4"/>
</dbReference>
<dbReference type="Pfam" id="PF01315">
    <property type="entry name" value="Ald_Xan_dh_C"/>
    <property type="match status" value="1"/>
</dbReference>
<accession>A0A2N0DC79</accession>
<dbReference type="EMBL" id="PIQN01000007">
    <property type="protein sequence ID" value="PKA43711.1"/>
    <property type="molecule type" value="Genomic_DNA"/>
</dbReference>
<dbReference type="InterPro" id="IPR036856">
    <property type="entry name" value="Ald_Oxase/Xan_DH_a/b_sf"/>
</dbReference>
<protein>
    <submittedName>
        <fullName evidence="3">Xanthine dehydrogenase</fullName>
    </submittedName>
</protein>
<feature type="domain" description="Aldehyde oxidase/xanthine dehydrogenase a/b hammerhead" evidence="2">
    <location>
        <begin position="27"/>
        <end position="139"/>
    </location>
</feature>
<reference evidence="3 4" key="2">
    <citation type="submission" date="2017-12" db="EMBL/GenBank/DDBJ databases">
        <title>Genome sequence of Rhizobium sullae HCNT1 isolated from Sulla coronaria nodules and featuring peculiar denitrification phenotypes.</title>
        <authorList>
            <person name="De Diego-Diaz B."/>
            <person name="Treu L."/>
            <person name="Campanaro S."/>
            <person name="Da Silva Duarte V."/>
            <person name="Basaglia M."/>
            <person name="Favaro L."/>
            <person name="Casella S."/>
            <person name="Squartini A."/>
        </authorList>
    </citation>
    <scope>NUCLEOTIDE SEQUENCE [LARGE SCALE GENOMIC DNA]</scope>
    <source>
        <strain evidence="3 4">HCNT1</strain>
    </source>
</reference>
<dbReference type="PANTHER" id="PTHR11908">
    <property type="entry name" value="XANTHINE DEHYDROGENASE"/>
    <property type="match status" value="1"/>
</dbReference>
<dbReference type="Pfam" id="PF20256">
    <property type="entry name" value="MoCoBD_2"/>
    <property type="match status" value="1"/>
</dbReference>
<dbReference type="PANTHER" id="PTHR11908:SF123">
    <property type="entry name" value="ALDEHYDE OXIDOREDUCTASE MOLYBDENUM-BINDING SUBUNIT PAOC"/>
    <property type="match status" value="1"/>
</dbReference>
<reference evidence="3 4" key="1">
    <citation type="submission" date="2017-11" db="EMBL/GenBank/DDBJ databases">
        <authorList>
            <person name="Han C.G."/>
        </authorList>
    </citation>
    <scope>NUCLEOTIDE SEQUENCE [LARGE SCALE GENOMIC DNA]</scope>
    <source>
        <strain evidence="3 4">HCNT1</strain>
    </source>
</reference>
<proteinExistence type="predicted"/>
<dbReference type="Pfam" id="PF02738">
    <property type="entry name" value="MoCoBD_1"/>
    <property type="match status" value="1"/>
</dbReference>
<dbReference type="GO" id="GO:0016491">
    <property type="term" value="F:oxidoreductase activity"/>
    <property type="evidence" value="ECO:0007669"/>
    <property type="project" value="InterPro"/>
</dbReference>
<dbReference type="InterPro" id="IPR016208">
    <property type="entry name" value="Ald_Oxase/xanthine_DH-like"/>
</dbReference>
<gene>
    <name evidence="3" type="ORF">CWR43_12310</name>
</gene>
<dbReference type="SUPFAM" id="SSF54665">
    <property type="entry name" value="CO dehydrogenase molybdoprotein N-domain-like"/>
    <property type="match status" value="1"/>
</dbReference>
<comment type="caution">
    <text evidence="3">The sequence shown here is derived from an EMBL/GenBank/DDBJ whole genome shotgun (WGS) entry which is preliminary data.</text>
</comment>
<dbReference type="Gene3D" id="3.90.1170.50">
    <property type="entry name" value="Aldehyde oxidase/xanthine dehydrogenase, a/b hammerhead"/>
    <property type="match status" value="1"/>
</dbReference>
<dbReference type="InterPro" id="IPR000674">
    <property type="entry name" value="Ald_Oxase/Xan_DH_a/b"/>
</dbReference>
<dbReference type="AlphaFoldDB" id="A0A2N0DC79"/>
<name>A0A2N0DC79_RHISU</name>
<dbReference type="InterPro" id="IPR037165">
    <property type="entry name" value="AldOxase/xan_DH_Mopterin-bd_sf"/>
</dbReference>
<dbReference type="SUPFAM" id="SSF56003">
    <property type="entry name" value="Molybdenum cofactor-binding domain"/>
    <property type="match status" value="1"/>
</dbReference>
<feature type="region of interest" description="Disordered" evidence="1">
    <location>
        <begin position="1"/>
        <end position="20"/>
    </location>
</feature>
<dbReference type="SMART" id="SM01008">
    <property type="entry name" value="Ald_Xan_dh_C"/>
    <property type="match status" value="1"/>
</dbReference>